<keyword evidence="3" id="KW-1185">Reference proteome</keyword>
<evidence type="ECO:0008006" key="5">
    <source>
        <dbReference type="Google" id="ProtNLM"/>
    </source>
</evidence>
<dbReference type="Proteomes" id="UP000477070">
    <property type="component" value="Unassembled WGS sequence"/>
</dbReference>
<reference evidence="2" key="3">
    <citation type="submission" date="2018-04" db="EMBL/GenBank/DDBJ databases">
        <authorList>
            <person name="Sheh A."/>
            <person name="Shen Z."/>
            <person name="Mannion A.J."/>
            <person name="Fox J.G."/>
        </authorList>
    </citation>
    <scope>NUCLEOTIDE SEQUENCE</scope>
    <source>
        <strain evidence="2">MIT 97-6194</strain>
    </source>
</reference>
<comment type="caution">
    <text evidence="2">The sequence shown here is derived from an EMBL/GenBank/DDBJ whole genome shotgun (WGS) entry which is preliminary data.</text>
</comment>
<evidence type="ECO:0000313" key="4">
    <source>
        <dbReference type="Proteomes" id="UP000477070"/>
    </source>
</evidence>
<reference evidence="1 4" key="4">
    <citation type="submission" date="2019-12" db="EMBL/GenBank/DDBJ databases">
        <title>Multi-Generational Helicobacter saguini Isolates.</title>
        <authorList>
            <person name="Mannion A."/>
            <person name="Shen Z."/>
            <person name="Fox J.G."/>
        </authorList>
    </citation>
    <scope>NUCLEOTIDE SEQUENCE [LARGE SCALE GENOMIC DNA]</scope>
    <source>
        <strain evidence="1">16-048</strain>
        <strain evidence="4">16-048 (F4)</strain>
    </source>
</reference>
<name>A0A347VZ50_9HELI</name>
<evidence type="ECO:0000313" key="1">
    <source>
        <dbReference type="EMBL" id="MWV70149.1"/>
    </source>
</evidence>
<dbReference type="AlphaFoldDB" id="A0A347VZ50"/>
<reference evidence="2 3" key="2">
    <citation type="journal article" date="2016" name="Infect. Immun.">
        <title>Helicobacter saguini, a Novel Helicobacter Isolated from Cotton-Top Tamarins with Ulcerative Colitis, Has Proinflammatory Properties and Induces Typhlocolitis and Dysplasia in Gnotobiotic IL-10-/- Mice.</title>
        <authorList>
            <person name="Shen Z."/>
            <person name="Mannion A."/>
            <person name="Whary M.T."/>
            <person name="Muthupalani S."/>
            <person name="Sheh A."/>
            <person name="Feng Y."/>
            <person name="Gong G."/>
            <person name="Vandamme P."/>
            <person name="Holcombe H.R."/>
            <person name="Paster B.J."/>
            <person name="Fox J.G."/>
        </authorList>
    </citation>
    <scope>NUCLEOTIDE SEQUENCE [LARGE SCALE GENOMIC DNA]</scope>
    <source>
        <strain evidence="2 3">MIT 97-6194</strain>
    </source>
</reference>
<gene>
    <name evidence="1" type="ORF">DCO61_09105</name>
    <name evidence="2" type="ORF">LS64_007995</name>
</gene>
<organism evidence="2 3">
    <name type="scientific">Helicobacter saguini</name>
    <dbReference type="NCBI Taxonomy" id="1548018"/>
    <lineage>
        <taxon>Bacteria</taxon>
        <taxon>Pseudomonadati</taxon>
        <taxon>Campylobacterota</taxon>
        <taxon>Epsilonproteobacteria</taxon>
        <taxon>Campylobacterales</taxon>
        <taxon>Helicobacteraceae</taxon>
        <taxon>Helicobacter</taxon>
    </lineage>
</organism>
<sequence length="266" mass="30153">MDNDLAFLDTPLRYTYERIAAVLGINDDNFLSIANVDSHTLAALEANNFVIDESDADKLLTKAMQTRILQLSNGKSYKDFLQDICKELDMQNSGDCESLEMKIIFYVFDKALDSMNFEKLDNITKYMGIKTRNVSADGIREAMENIEPDLLKLYVSFLVGFAVADKFGFVKSSVNGMKIGLIDSIKSIKEPMQNSAFANIALDNRNINDLYSNYYRNQQKIESSLIDSMRGAINDLEREFSHEFNGIAAAIIIGCARQEFLYERMK</sequence>
<evidence type="ECO:0000313" key="2">
    <source>
        <dbReference type="EMBL" id="TLD93724.1"/>
    </source>
</evidence>
<dbReference type="EMBL" id="QBIU01000002">
    <property type="protein sequence ID" value="MWV70149.1"/>
    <property type="molecule type" value="Genomic_DNA"/>
</dbReference>
<dbReference type="EMBL" id="JRMP02000012">
    <property type="protein sequence ID" value="TLD93724.1"/>
    <property type="molecule type" value="Genomic_DNA"/>
</dbReference>
<reference evidence="2 3" key="1">
    <citation type="journal article" date="2014" name="Genome Announc.">
        <title>Draft genome sequences of eight enterohepatic helicobacter species isolated from both laboratory and wild rodents.</title>
        <authorList>
            <person name="Sheh A."/>
            <person name="Shen Z."/>
            <person name="Fox J.G."/>
        </authorList>
    </citation>
    <scope>NUCLEOTIDE SEQUENCE [LARGE SCALE GENOMIC DNA]</scope>
    <source>
        <strain evidence="2 3">MIT 97-6194</strain>
    </source>
</reference>
<dbReference type="Proteomes" id="UP000029714">
    <property type="component" value="Unassembled WGS sequence"/>
</dbReference>
<protein>
    <recommendedName>
        <fullName evidence="5">DUF3944 domain-containing protein</fullName>
    </recommendedName>
</protein>
<proteinExistence type="predicted"/>
<dbReference type="STRING" id="1548018.LS64_08735"/>
<accession>A0A347VZ50</accession>
<evidence type="ECO:0000313" key="3">
    <source>
        <dbReference type="Proteomes" id="UP000029714"/>
    </source>
</evidence>
<dbReference type="RefSeq" id="WP_118949407.1">
    <property type="nucleotide sequence ID" value="NZ_JRMP02000012.1"/>
</dbReference>